<keyword evidence="2" id="KW-0472">Membrane</keyword>
<evidence type="ECO:0000313" key="4">
    <source>
        <dbReference type="EMBL" id="OBS29604.1"/>
    </source>
</evidence>
<dbReference type="EMBL" id="LYXU01000001">
    <property type="protein sequence ID" value="OBS29604.1"/>
    <property type="molecule type" value="Genomic_DNA"/>
</dbReference>
<dbReference type="InterPro" id="IPR014752">
    <property type="entry name" value="Arrestin-like_C"/>
</dbReference>
<dbReference type="GO" id="GO:0070086">
    <property type="term" value="P:ubiquitin-dependent endocytosis"/>
    <property type="evidence" value="ECO:0007669"/>
    <property type="project" value="TreeGrafter"/>
</dbReference>
<feature type="region of interest" description="Disordered" evidence="1">
    <location>
        <begin position="630"/>
        <end position="673"/>
    </location>
</feature>
<name>A0A1B8BA52_FUSPO</name>
<dbReference type="InterPro" id="IPR050357">
    <property type="entry name" value="Arrestin_domain-protein"/>
</dbReference>
<dbReference type="Gene3D" id="2.60.40.640">
    <property type="match status" value="1"/>
</dbReference>
<dbReference type="OMA" id="TCEMATE"/>
<dbReference type="InterPro" id="IPR011022">
    <property type="entry name" value="Arrestin_C-like"/>
</dbReference>
<feature type="compositionally biased region" description="Polar residues" evidence="1">
    <location>
        <begin position="639"/>
        <end position="665"/>
    </location>
</feature>
<evidence type="ECO:0000259" key="3">
    <source>
        <dbReference type="SMART" id="SM01017"/>
    </source>
</evidence>
<feature type="region of interest" description="Disordered" evidence="1">
    <location>
        <begin position="1"/>
        <end position="27"/>
    </location>
</feature>
<keyword evidence="2" id="KW-0812">Transmembrane</keyword>
<reference evidence="4 5" key="1">
    <citation type="submission" date="2016-06" db="EMBL/GenBank/DDBJ databases">
        <title>Living apart together: crosstalk between the core and supernumerary genomes in a fungal plant pathogen.</title>
        <authorList>
            <person name="Vanheule A."/>
            <person name="Audenaert K."/>
            <person name="Warris S."/>
            <person name="Van De Geest H."/>
            <person name="Schijlen E."/>
            <person name="Hofte M."/>
            <person name="De Saeger S."/>
            <person name="Haesaert G."/>
            <person name="Waalwijk C."/>
            <person name="Van Der Lee T."/>
        </authorList>
    </citation>
    <scope>NUCLEOTIDE SEQUENCE [LARGE SCALE GENOMIC DNA]</scope>
    <source>
        <strain evidence="4 5">2516</strain>
    </source>
</reference>
<dbReference type="STRING" id="36050.A0A1B8BA52"/>
<protein>
    <recommendedName>
        <fullName evidence="3">Arrestin C-terminal-like domain-containing protein</fullName>
    </recommendedName>
</protein>
<dbReference type="GO" id="GO:0030674">
    <property type="term" value="F:protein-macromolecule adaptor activity"/>
    <property type="evidence" value="ECO:0007669"/>
    <property type="project" value="TreeGrafter"/>
</dbReference>
<feature type="transmembrane region" description="Helical" evidence="2">
    <location>
        <begin position="51"/>
        <end position="73"/>
    </location>
</feature>
<feature type="compositionally biased region" description="Polar residues" evidence="1">
    <location>
        <begin position="402"/>
        <end position="421"/>
    </location>
</feature>
<keyword evidence="2" id="KW-1133">Transmembrane helix</keyword>
<dbReference type="AlphaFoldDB" id="A0A1B8BA52"/>
<sequence>MPPDPEKSKRLHADSDTSGAYGSVDPSVTEDDQRVMQHVLTRIHRFFLQKYCGIIAILTSVIMIMIMIFLYAACPDATVNGVQDAKYSFCRRAIESSRFLGRPTQPSTQIMAVRGMRYTFPYVDDWGPALDDALGHIGSMSQVAEYTDYDLFPTLSQVRRLKHINLHLDQKFPPVLAQARLDLQSLVSETKENPVSRVCFDTDLIEPWWQFGISSCKSRLEQDFKTLLEILPTAQDSSLIEFSREGRKILNKLSSDSCTKAVHYQHHLRRFISSSVKLIFTCVATMPITLGPSATCSILLAEPNLFLWGFDQHCERCCEGHSGTSLLRGTLQLCVNKNTRIKAVQLMLLGHARTEWPQAMESDFCEEETLQIQLSTLFSAMSNFKKYDYGSQCTYQWRKRSPNNSDLDNRPETPSSSKSHYRNNVVTKGVTYLSNGSSHPHNFNKGRIMATPSQETTCKVFYPGIYNYTFELPIDHRQLETTKTPYGSVKWELHATVARPGRFRRNIQSKKELSFVRVPDPLSVEMMESVVFSRQWEDQLRYDITIFGKSFSSGSNIPIILKLRPLDKIQVHGLRVTVTEAIEYSSSDKKVTRKSPARTVLLFDKRAGKAPFPTWTSSDIRTVRDDHLTLDPGREASETGEQQSAEASGRQTAAQPLSETRNSLLENPDPRSETFWDTTEIQATVQLPTCRMMAKREDLRLHPKCMWTNVNISHTIEIIVRISRLDPVDTTRKRRRYFETSVHYPFTLLNCRATQANMTLPSYSKKGCQPVACQTTCGCPDALVIPTPATLQNTRPSTEMADVNDPDRLIHVSGNHTTTPYVVPELLERGFMSPPPQYDDIVGSANVNGRLN</sequence>
<proteinExistence type="predicted"/>
<dbReference type="PANTHER" id="PTHR11188">
    <property type="entry name" value="ARRESTIN DOMAIN CONTAINING PROTEIN"/>
    <property type="match status" value="1"/>
</dbReference>
<dbReference type="PANTHER" id="PTHR11188:SF174">
    <property type="entry name" value="ARRESTIN-RELATED TRAFFICKING ADAPTER 10-RELATED"/>
    <property type="match status" value="1"/>
</dbReference>
<feature type="domain" description="Arrestin C-terminal-like" evidence="3">
    <location>
        <begin position="536"/>
        <end position="753"/>
    </location>
</feature>
<evidence type="ECO:0000313" key="5">
    <source>
        <dbReference type="Proteomes" id="UP000091967"/>
    </source>
</evidence>
<dbReference type="GO" id="GO:0031625">
    <property type="term" value="F:ubiquitin protein ligase binding"/>
    <property type="evidence" value="ECO:0007669"/>
    <property type="project" value="TreeGrafter"/>
</dbReference>
<dbReference type="SMART" id="SM01017">
    <property type="entry name" value="Arrestin_C"/>
    <property type="match status" value="1"/>
</dbReference>
<gene>
    <name evidence="4" type="ORF">FPOA_03540</name>
</gene>
<dbReference type="Proteomes" id="UP000091967">
    <property type="component" value="Unassembled WGS sequence"/>
</dbReference>
<organism evidence="4 5">
    <name type="scientific">Fusarium poae</name>
    <dbReference type="NCBI Taxonomy" id="36050"/>
    <lineage>
        <taxon>Eukaryota</taxon>
        <taxon>Fungi</taxon>
        <taxon>Dikarya</taxon>
        <taxon>Ascomycota</taxon>
        <taxon>Pezizomycotina</taxon>
        <taxon>Sordariomycetes</taxon>
        <taxon>Hypocreomycetidae</taxon>
        <taxon>Hypocreales</taxon>
        <taxon>Nectriaceae</taxon>
        <taxon>Fusarium</taxon>
    </lineage>
</organism>
<keyword evidence="5" id="KW-1185">Reference proteome</keyword>
<comment type="caution">
    <text evidence="4">The sequence shown here is derived from an EMBL/GenBank/DDBJ whole genome shotgun (WGS) entry which is preliminary data.</text>
</comment>
<feature type="region of interest" description="Disordered" evidence="1">
    <location>
        <begin position="400"/>
        <end position="421"/>
    </location>
</feature>
<accession>A0A1B8BA52</accession>
<evidence type="ECO:0000256" key="1">
    <source>
        <dbReference type="SAM" id="MobiDB-lite"/>
    </source>
</evidence>
<evidence type="ECO:0000256" key="2">
    <source>
        <dbReference type="SAM" id="Phobius"/>
    </source>
</evidence>
<dbReference type="GO" id="GO:0005829">
    <property type="term" value="C:cytosol"/>
    <property type="evidence" value="ECO:0007669"/>
    <property type="project" value="TreeGrafter"/>
</dbReference>
<feature type="compositionally biased region" description="Basic and acidic residues" evidence="1">
    <location>
        <begin position="1"/>
        <end position="15"/>
    </location>
</feature>